<evidence type="ECO:0000256" key="1">
    <source>
        <dbReference type="ARBA" id="ARBA00004141"/>
    </source>
</evidence>
<evidence type="ECO:0000313" key="8">
    <source>
        <dbReference type="EMBL" id="RBP97485.1"/>
    </source>
</evidence>
<feature type="compositionally biased region" description="Low complexity" evidence="5">
    <location>
        <begin position="34"/>
        <end position="51"/>
    </location>
</feature>
<evidence type="ECO:0000256" key="5">
    <source>
        <dbReference type="SAM" id="MobiDB-lite"/>
    </source>
</evidence>
<keyword evidence="9" id="KW-1185">Reference proteome</keyword>
<evidence type="ECO:0000256" key="3">
    <source>
        <dbReference type="ARBA" id="ARBA00022989"/>
    </source>
</evidence>
<dbReference type="OrthoDB" id="2004788at2"/>
<dbReference type="InterPro" id="IPR007829">
    <property type="entry name" value="TM2"/>
</dbReference>
<feature type="region of interest" description="Disordered" evidence="5">
    <location>
        <begin position="1"/>
        <end position="77"/>
    </location>
</feature>
<organism evidence="8 9">
    <name type="scientific">Bifidobacterium aemilianum</name>
    <dbReference type="NCBI Taxonomy" id="2493120"/>
    <lineage>
        <taxon>Bacteria</taxon>
        <taxon>Bacillati</taxon>
        <taxon>Actinomycetota</taxon>
        <taxon>Actinomycetes</taxon>
        <taxon>Bifidobacteriales</taxon>
        <taxon>Bifidobacteriaceae</taxon>
        <taxon>Bifidobacterium</taxon>
    </lineage>
</organism>
<feature type="domain" description="TM2" evidence="7">
    <location>
        <begin position="142"/>
        <end position="198"/>
    </location>
</feature>
<keyword evidence="4 6" id="KW-0472">Membrane</keyword>
<evidence type="ECO:0000256" key="2">
    <source>
        <dbReference type="ARBA" id="ARBA00022692"/>
    </source>
</evidence>
<feature type="transmembrane region" description="Helical" evidence="6">
    <location>
        <begin position="146"/>
        <end position="167"/>
    </location>
</feature>
<accession>A0A366K6X1</accession>
<protein>
    <recommendedName>
        <fullName evidence="7">TM2 domain-containing protein</fullName>
    </recommendedName>
</protein>
<proteinExistence type="predicted"/>
<gene>
    <name evidence="8" type="ORF">CRD60_06900</name>
</gene>
<evidence type="ECO:0000256" key="6">
    <source>
        <dbReference type="SAM" id="Phobius"/>
    </source>
</evidence>
<dbReference type="EMBL" id="PDCG01000006">
    <property type="protein sequence ID" value="RBP97485.1"/>
    <property type="molecule type" value="Genomic_DNA"/>
</dbReference>
<comment type="caution">
    <text evidence="8">The sequence shown here is derived from an EMBL/GenBank/DDBJ whole genome shotgun (WGS) entry which is preliminary data.</text>
</comment>
<keyword evidence="2 6" id="KW-0812">Transmembrane</keyword>
<reference evidence="8 9" key="1">
    <citation type="submission" date="2017-10" db="EMBL/GenBank/DDBJ databases">
        <title>Bifidobacterium xylocopum sp. nov. and Bifidobacterium aemilianum sp. nov., from the carpenter bee (Xylocopa violacea) digestive tract.</title>
        <authorList>
            <person name="Alberoni D."/>
            <person name="Baffoni L."/>
            <person name="Di Gioia D."/>
            <person name="Gaggia F."/>
            <person name="Biavati B."/>
        </authorList>
    </citation>
    <scope>NUCLEOTIDE SEQUENCE [LARGE SCALE GENOMIC DNA]</scope>
    <source>
        <strain evidence="8 9">XV10</strain>
    </source>
</reference>
<feature type="compositionally biased region" description="Low complexity" evidence="5">
    <location>
        <begin position="60"/>
        <end position="77"/>
    </location>
</feature>
<evidence type="ECO:0000313" key="9">
    <source>
        <dbReference type="Proteomes" id="UP000252530"/>
    </source>
</evidence>
<dbReference type="AlphaFoldDB" id="A0A366K6X1"/>
<feature type="region of interest" description="Disordered" evidence="5">
    <location>
        <begin position="93"/>
        <end position="128"/>
    </location>
</feature>
<dbReference type="RefSeq" id="WP_113860549.1">
    <property type="nucleotide sequence ID" value="NZ_PDCG01000006.1"/>
</dbReference>
<evidence type="ECO:0000256" key="4">
    <source>
        <dbReference type="ARBA" id="ARBA00023136"/>
    </source>
</evidence>
<feature type="compositionally biased region" description="Polar residues" evidence="5">
    <location>
        <begin position="17"/>
        <end position="32"/>
    </location>
</feature>
<sequence length="222" mass="23454">MNSVNPDSSQQHEGDQTQRPTPISGQQDQPTEPVQPSAPQSAAASGRQGQPTGPIPPSTQQPDFGQGAAQQPPAQQPAYQGFAAPAYAQPAQPGYQQQYTGGQPGNQQYSPYQQPPAQPGYQQSYTPGYGPTPMVTPLGYVRKSKLAAGLLGIFLGFIGVHNFYLGYTGKAVAQLLLTLLGWIVVIGPAIAGIWGLIEGILVLSSSYGSPWHRDANGVELED</sequence>
<evidence type="ECO:0000259" key="7">
    <source>
        <dbReference type="Pfam" id="PF05154"/>
    </source>
</evidence>
<feature type="compositionally biased region" description="Low complexity" evidence="5">
    <location>
        <begin position="93"/>
        <end position="112"/>
    </location>
</feature>
<comment type="subcellular location">
    <subcellularLocation>
        <location evidence="1">Membrane</location>
        <topology evidence="1">Multi-pass membrane protein</topology>
    </subcellularLocation>
</comment>
<feature type="transmembrane region" description="Helical" evidence="6">
    <location>
        <begin position="179"/>
        <end position="203"/>
    </location>
</feature>
<dbReference type="Proteomes" id="UP000252530">
    <property type="component" value="Unassembled WGS sequence"/>
</dbReference>
<name>A0A366K6X1_9BIFI</name>
<dbReference type="GO" id="GO:0016020">
    <property type="term" value="C:membrane"/>
    <property type="evidence" value="ECO:0007669"/>
    <property type="project" value="UniProtKB-SubCell"/>
</dbReference>
<keyword evidence="3 6" id="KW-1133">Transmembrane helix</keyword>
<dbReference type="Pfam" id="PF05154">
    <property type="entry name" value="TM2"/>
    <property type="match status" value="1"/>
</dbReference>